<name>A0A0A2E3Y0_9PORP</name>
<keyword evidence="1" id="KW-0472">Membrane</keyword>
<gene>
    <name evidence="2" type="ORF">HQ47_10235</name>
</gene>
<feature type="transmembrane region" description="Helical" evidence="1">
    <location>
        <begin position="12"/>
        <end position="28"/>
    </location>
</feature>
<comment type="caution">
    <text evidence="2">The sequence shown here is derived from an EMBL/GenBank/DDBJ whole genome shotgun (WGS) entry which is preliminary data.</text>
</comment>
<keyword evidence="3" id="KW-1185">Reference proteome</keyword>
<keyword evidence="1" id="KW-1133">Transmembrane helix</keyword>
<feature type="transmembrane region" description="Helical" evidence="1">
    <location>
        <begin position="34"/>
        <end position="52"/>
    </location>
</feature>
<sequence length="60" mass="6991">MAYRRPLSNMQIFCIICLWLILIIYILMNAVLDGPTVVMLILASILLAYPVVKSIRQRRR</sequence>
<dbReference type="OrthoDB" id="1094086at2"/>
<proteinExistence type="predicted"/>
<accession>A0A0A2E3Y0</accession>
<dbReference type="EMBL" id="JRFA01000031">
    <property type="protein sequence ID" value="KGN72312.1"/>
    <property type="molecule type" value="Genomic_DNA"/>
</dbReference>
<evidence type="ECO:0000313" key="2">
    <source>
        <dbReference type="EMBL" id="KGN72312.1"/>
    </source>
</evidence>
<evidence type="ECO:0000313" key="3">
    <source>
        <dbReference type="Proteomes" id="UP000030103"/>
    </source>
</evidence>
<dbReference type="AlphaFoldDB" id="A0A0A2E3Y0"/>
<organism evidence="2 3">
    <name type="scientific">Porphyromonas macacae</name>
    <dbReference type="NCBI Taxonomy" id="28115"/>
    <lineage>
        <taxon>Bacteria</taxon>
        <taxon>Pseudomonadati</taxon>
        <taxon>Bacteroidota</taxon>
        <taxon>Bacteroidia</taxon>
        <taxon>Bacteroidales</taxon>
        <taxon>Porphyromonadaceae</taxon>
        <taxon>Porphyromonas</taxon>
    </lineage>
</organism>
<dbReference type="STRING" id="28115.HQ47_10235"/>
<dbReference type="Proteomes" id="UP000030103">
    <property type="component" value="Unassembled WGS sequence"/>
</dbReference>
<dbReference type="RefSeq" id="WP_036875230.1">
    <property type="nucleotide sequence ID" value="NZ_JASBZX010000012.1"/>
</dbReference>
<protein>
    <submittedName>
        <fullName evidence="2">Uncharacterized protein</fullName>
    </submittedName>
</protein>
<reference evidence="2 3" key="1">
    <citation type="submission" date="2014-09" db="EMBL/GenBank/DDBJ databases">
        <title>Draft Genome Sequence of Porphyromonas macacae COT-192_OH2859.</title>
        <authorList>
            <person name="Wallis C."/>
            <person name="Deusch O."/>
            <person name="O'Flynn C."/>
            <person name="Davis I."/>
            <person name="Horsfall A."/>
            <person name="Kirkwood N."/>
            <person name="Harris S."/>
            <person name="Eisen J.A."/>
            <person name="Coil D.A."/>
            <person name="Darling A.E."/>
            <person name="Jospin G."/>
            <person name="Alexiev A."/>
        </authorList>
    </citation>
    <scope>NUCLEOTIDE SEQUENCE [LARGE SCALE GENOMIC DNA]</scope>
    <source>
        <strain evidence="3">COT-192 OH2859</strain>
    </source>
</reference>
<keyword evidence="1" id="KW-0812">Transmembrane</keyword>
<evidence type="ECO:0000256" key="1">
    <source>
        <dbReference type="SAM" id="Phobius"/>
    </source>
</evidence>